<evidence type="ECO:0000313" key="8">
    <source>
        <dbReference type="Proteomes" id="UP000321617"/>
    </source>
</evidence>
<dbReference type="PROSITE" id="PS50928">
    <property type="entry name" value="ABC_TM1"/>
    <property type="match status" value="1"/>
</dbReference>
<feature type="transmembrane region" description="Helical" evidence="5">
    <location>
        <begin position="212"/>
        <end position="232"/>
    </location>
</feature>
<comment type="similarity">
    <text evidence="5">Belongs to the binding-protein-dependent transport system permease family.</text>
</comment>
<dbReference type="RefSeq" id="WP_345740794.1">
    <property type="nucleotide sequence ID" value="NZ_BAABIJ010000007.1"/>
</dbReference>
<dbReference type="EMBL" id="VLLL01000011">
    <property type="protein sequence ID" value="TWJ07552.1"/>
    <property type="molecule type" value="Genomic_DNA"/>
</dbReference>
<evidence type="ECO:0000256" key="3">
    <source>
        <dbReference type="ARBA" id="ARBA00022989"/>
    </source>
</evidence>
<feature type="transmembrane region" description="Helical" evidence="5">
    <location>
        <begin position="23"/>
        <end position="41"/>
    </location>
</feature>
<feature type="transmembrane region" description="Helical" evidence="5">
    <location>
        <begin position="361"/>
        <end position="387"/>
    </location>
</feature>
<organism evidence="7 8">
    <name type="scientific">Stackebrandtia albiflava</name>
    <dbReference type="NCBI Taxonomy" id="406432"/>
    <lineage>
        <taxon>Bacteria</taxon>
        <taxon>Bacillati</taxon>
        <taxon>Actinomycetota</taxon>
        <taxon>Actinomycetes</taxon>
        <taxon>Glycomycetales</taxon>
        <taxon>Glycomycetaceae</taxon>
        <taxon>Stackebrandtia</taxon>
    </lineage>
</organism>
<dbReference type="CDD" id="cd06261">
    <property type="entry name" value="TM_PBP2"/>
    <property type="match status" value="1"/>
</dbReference>
<accession>A0A562UPL8</accession>
<reference evidence="7 8" key="1">
    <citation type="journal article" date="2013" name="Stand. Genomic Sci.">
        <title>Genomic Encyclopedia of Type Strains, Phase I: The one thousand microbial genomes (KMG-I) project.</title>
        <authorList>
            <person name="Kyrpides N.C."/>
            <person name="Woyke T."/>
            <person name="Eisen J.A."/>
            <person name="Garrity G."/>
            <person name="Lilburn T.G."/>
            <person name="Beck B.J."/>
            <person name="Whitman W.B."/>
            <person name="Hugenholtz P."/>
            <person name="Klenk H.P."/>
        </authorList>
    </citation>
    <scope>NUCLEOTIDE SEQUENCE [LARGE SCALE GENOMIC DNA]</scope>
    <source>
        <strain evidence="7 8">DSM 45044</strain>
    </source>
</reference>
<feature type="transmembrane region" description="Helical" evidence="5">
    <location>
        <begin position="257"/>
        <end position="279"/>
    </location>
</feature>
<name>A0A562UPL8_9ACTN</name>
<keyword evidence="3 5" id="KW-1133">Transmembrane helix</keyword>
<sequence>MVGIKTATVEAAAPRSTPTLNGVLRLAGWLAVTVVVVVGLWQFAGMGWISALLLAVFIASTLLYWGSYLTKRIARAVLAIFIVASGVFFMVRLLPGNPVDVYIAKLTAEGVPYEDAAAQAAAFYSFDPGTPMWQQYLDYLWGLVNGDFGTTLSHIPVLEKIGHHLPWTLFSVGLALIISVAIGLLLGMVMAYRRGGLIDHSVSAIGSTLHAIPNYLLALIIVVIGGVQLRLFSLSDIRGTYTAGQEPGFSLVFLQDALYHASLPILAYVLTTVGTWALIMKASTTQALGEDYVMVARARGLGGGRIGAMYVGRNAVLPLVAQIATQAGFVVGGAIFVEIIFAYNGIGYALYNALNDRDYSLIQGLLLIITITVVFANLLADLSYGLLDPRIRTSGKEVDS</sequence>
<evidence type="ECO:0000256" key="4">
    <source>
        <dbReference type="ARBA" id="ARBA00023136"/>
    </source>
</evidence>
<proteinExistence type="inferred from homology"/>
<dbReference type="Gene3D" id="1.10.3720.10">
    <property type="entry name" value="MetI-like"/>
    <property type="match status" value="1"/>
</dbReference>
<feature type="transmembrane region" description="Helical" evidence="5">
    <location>
        <begin position="47"/>
        <end position="66"/>
    </location>
</feature>
<keyword evidence="5" id="KW-0813">Transport</keyword>
<dbReference type="GO" id="GO:0055085">
    <property type="term" value="P:transmembrane transport"/>
    <property type="evidence" value="ECO:0007669"/>
    <property type="project" value="InterPro"/>
</dbReference>
<dbReference type="SUPFAM" id="SSF161098">
    <property type="entry name" value="MetI-like"/>
    <property type="match status" value="1"/>
</dbReference>
<feature type="transmembrane region" description="Helical" evidence="5">
    <location>
        <begin position="73"/>
        <end position="94"/>
    </location>
</feature>
<feature type="transmembrane region" description="Helical" evidence="5">
    <location>
        <begin position="167"/>
        <end position="192"/>
    </location>
</feature>
<evidence type="ECO:0000313" key="7">
    <source>
        <dbReference type="EMBL" id="TWJ07552.1"/>
    </source>
</evidence>
<comment type="caution">
    <text evidence="7">The sequence shown here is derived from an EMBL/GenBank/DDBJ whole genome shotgun (WGS) entry which is preliminary data.</text>
</comment>
<dbReference type="Proteomes" id="UP000321617">
    <property type="component" value="Unassembled WGS sequence"/>
</dbReference>
<comment type="subcellular location">
    <subcellularLocation>
        <location evidence="5">Cell membrane</location>
        <topology evidence="5">Multi-pass membrane protein</topology>
    </subcellularLocation>
    <subcellularLocation>
        <location evidence="1">Membrane</location>
        <topology evidence="1">Multi-pass membrane protein</topology>
    </subcellularLocation>
</comment>
<dbReference type="GO" id="GO:0005886">
    <property type="term" value="C:plasma membrane"/>
    <property type="evidence" value="ECO:0007669"/>
    <property type="project" value="UniProtKB-SubCell"/>
</dbReference>
<feature type="transmembrane region" description="Helical" evidence="5">
    <location>
        <begin position="315"/>
        <end position="341"/>
    </location>
</feature>
<evidence type="ECO:0000259" key="6">
    <source>
        <dbReference type="PROSITE" id="PS50928"/>
    </source>
</evidence>
<dbReference type="AlphaFoldDB" id="A0A562UPL8"/>
<keyword evidence="2 5" id="KW-0812">Transmembrane</keyword>
<dbReference type="PANTHER" id="PTHR43376">
    <property type="entry name" value="OLIGOPEPTIDE TRANSPORT SYSTEM PERMEASE PROTEIN"/>
    <property type="match status" value="1"/>
</dbReference>
<keyword evidence="4 5" id="KW-0472">Membrane</keyword>
<evidence type="ECO:0000256" key="2">
    <source>
        <dbReference type="ARBA" id="ARBA00022692"/>
    </source>
</evidence>
<dbReference type="InterPro" id="IPR035906">
    <property type="entry name" value="MetI-like_sf"/>
</dbReference>
<keyword evidence="8" id="KW-1185">Reference proteome</keyword>
<dbReference type="Pfam" id="PF00528">
    <property type="entry name" value="BPD_transp_1"/>
    <property type="match status" value="1"/>
</dbReference>
<evidence type="ECO:0000256" key="1">
    <source>
        <dbReference type="ARBA" id="ARBA00004141"/>
    </source>
</evidence>
<dbReference type="InterPro" id="IPR000515">
    <property type="entry name" value="MetI-like"/>
</dbReference>
<feature type="domain" description="ABC transmembrane type-1" evidence="6">
    <location>
        <begin position="165"/>
        <end position="380"/>
    </location>
</feature>
<protein>
    <submittedName>
        <fullName evidence="7">Peptide/nickel transport system permease protein</fullName>
    </submittedName>
</protein>
<evidence type="ECO:0000256" key="5">
    <source>
        <dbReference type="RuleBase" id="RU363032"/>
    </source>
</evidence>
<gene>
    <name evidence="7" type="ORF">LX16_5036</name>
</gene>
<dbReference type="PANTHER" id="PTHR43376:SF1">
    <property type="entry name" value="OLIGOPEPTIDE TRANSPORT SYSTEM PERMEASE PROTEIN"/>
    <property type="match status" value="1"/>
</dbReference>